<comment type="caution">
    <text evidence="2">The sequence shown here is derived from an EMBL/GenBank/DDBJ whole genome shotgun (WGS) entry which is preliminary data.</text>
</comment>
<keyword evidence="3" id="KW-1185">Reference proteome</keyword>
<proteinExistence type="predicted"/>
<protein>
    <recommendedName>
        <fullName evidence="1">F-box domain-containing protein</fullName>
    </recommendedName>
</protein>
<organism evidence="2 3">
    <name type="scientific">Corchorus capsularis</name>
    <name type="common">Jute</name>
    <dbReference type="NCBI Taxonomy" id="210143"/>
    <lineage>
        <taxon>Eukaryota</taxon>
        <taxon>Viridiplantae</taxon>
        <taxon>Streptophyta</taxon>
        <taxon>Embryophyta</taxon>
        <taxon>Tracheophyta</taxon>
        <taxon>Spermatophyta</taxon>
        <taxon>Magnoliopsida</taxon>
        <taxon>eudicotyledons</taxon>
        <taxon>Gunneridae</taxon>
        <taxon>Pentapetalae</taxon>
        <taxon>rosids</taxon>
        <taxon>malvids</taxon>
        <taxon>Malvales</taxon>
        <taxon>Malvaceae</taxon>
        <taxon>Grewioideae</taxon>
        <taxon>Apeibeae</taxon>
        <taxon>Corchorus</taxon>
    </lineage>
</organism>
<evidence type="ECO:0000313" key="3">
    <source>
        <dbReference type="Proteomes" id="UP000188268"/>
    </source>
</evidence>
<dbReference type="Gene3D" id="3.80.10.10">
    <property type="entry name" value="Ribonuclease Inhibitor"/>
    <property type="match status" value="1"/>
</dbReference>
<dbReference type="EMBL" id="AWWV01013657">
    <property type="protein sequence ID" value="OMO60717.1"/>
    <property type="molecule type" value="Genomic_DNA"/>
</dbReference>
<dbReference type="InterPro" id="IPR001810">
    <property type="entry name" value="F-box_dom"/>
</dbReference>
<dbReference type="Proteomes" id="UP000188268">
    <property type="component" value="Unassembled WGS sequence"/>
</dbReference>
<name>A0A1R3GRP4_COCAP</name>
<feature type="domain" description="F-box" evidence="1">
    <location>
        <begin position="16"/>
        <end position="47"/>
    </location>
</feature>
<accession>A0A1R3GRP4</accession>
<dbReference type="OrthoDB" id="1929062at2759"/>
<dbReference type="AlphaFoldDB" id="A0A1R3GRP4"/>
<dbReference type="InterPro" id="IPR036047">
    <property type="entry name" value="F-box-like_dom_sf"/>
</dbReference>
<gene>
    <name evidence="2" type="ORF">CCACVL1_23925</name>
</gene>
<reference evidence="2 3" key="1">
    <citation type="submission" date="2013-09" db="EMBL/GenBank/DDBJ databases">
        <title>Corchorus capsularis genome sequencing.</title>
        <authorList>
            <person name="Alam M."/>
            <person name="Haque M.S."/>
            <person name="Islam M.S."/>
            <person name="Emdad E.M."/>
            <person name="Islam M.M."/>
            <person name="Ahmed B."/>
            <person name="Halim A."/>
            <person name="Hossen Q.M.M."/>
            <person name="Hossain M.Z."/>
            <person name="Ahmed R."/>
            <person name="Khan M.M."/>
            <person name="Islam R."/>
            <person name="Rashid M.M."/>
            <person name="Khan S.A."/>
            <person name="Rahman M.S."/>
            <person name="Alam M."/>
        </authorList>
    </citation>
    <scope>NUCLEOTIDE SEQUENCE [LARGE SCALE GENOMIC DNA]</scope>
    <source>
        <strain evidence="3">cv. CVL-1</strain>
        <tissue evidence="2">Whole seedling</tissue>
    </source>
</reference>
<evidence type="ECO:0000259" key="1">
    <source>
        <dbReference type="Pfam" id="PF00646"/>
    </source>
</evidence>
<evidence type="ECO:0000313" key="2">
    <source>
        <dbReference type="EMBL" id="OMO60717.1"/>
    </source>
</evidence>
<dbReference type="InterPro" id="IPR032675">
    <property type="entry name" value="LRR_dom_sf"/>
</dbReference>
<dbReference type="SUPFAM" id="SSF81383">
    <property type="entry name" value="F-box domain"/>
    <property type="match status" value="1"/>
</dbReference>
<dbReference type="Gramene" id="OMO60717">
    <property type="protein sequence ID" value="OMO60717"/>
    <property type="gene ID" value="CCACVL1_23925"/>
</dbReference>
<dbReference type="Pfam" id="PF00646">
    <property type="entry name" value="F-box"/>
    <property type="match status" value="1"/>
</dbReference>
<sequence length="135" mass="15534">MDSSIKLRIDKGLTRWEDLDPDIVKIIFSLVPSADLLCNVSRVCRSLQLAYWDTLFWSDPKTLDLSCFSNTSKLKNLMRIIMMEGNDAYGNPLESWRQSISKIVIPFNLFLSDPRSPIVLVLLQQEHLALKVYLC</sequence>